<evidence type="ECO:0008006" key="3">
    <source>
        <dbReference type="Google" id="ProtNLM"/>
    </source>
</evidence>
<gene>
    <name evidence="1" type="ORF">ACFFIA_41890</name>
</gene>
<protein>
    <recommendedName>
        <fullName evidence="3">CMP/dCMP-type deaminase domain-containing protein</fullName>
    </recommendedName>
</protein>
<accession>A0ABV6MHE2</accession>
<dbReference type="RefSeq" id="WP_377262655.1">
    <property type="nucleotide sequence ID" value="NZ_JBHLUH010000104.1"/>
</dbReference>
<organism evidence="1 2">
    <name type="scientific">Phytohabitans kaempferiae</name>
    <dbReference type="NCBI Taxonomy" id="1620943"/>
    <lineage>
        <taxon>Bacteria</taxon>
        <taxon>Bacillati</taxon>
        <taxon>Actinomycetota</taxon>
        <taxon>Actinomycetes</taxon>
        <taxon>Micromonosporales</taxon>
        <taxon>Micromonosporaceae</taxon>
    </lineage>
</organism>
<reference evidence="1 2" key="1">
    <citation type="submission" date="2024-09" db="EMBL/GenBank/DDBJ databases">
        <authorList>
            <person name="Sun Q."/>
            <person name="Mori K."/>
        </authorList>
    </citation>
    <scope>NUCLEOTIDE SEQUENCE [LARGE SCALE GENOMIC DNA]</scope>
    <source>
        <strain evidence="1 2">TBRC 3947</strain>
    </source>
</reference>
<keyword evidence="2" id="KW-1185">Reference proteome</keyword>
<name>A0ABV6MHE2_9ACTN</name>
<dbReference type="EMBL" id="JBHLUH010000104">
    <property type="protein sequence ID" value="MFC0534160.1"/>
    <property type="molecule type" value="Genomic_DNA"/>
</dbReference>
<evidence type="ECO:0000313" key="1">
    <source>
        <dbReference type="EMBL" id="MFC0534160.1"/>
    </source>
</evidence>
<dbReference type="Proteomes" id="UP001589867">
    <property type="component" value="Unassembled WGS sequence"/>
</dbReference>
<sequence length="66" mass="6951">MTPDEMVGAALAVAEAGLAAGEQPIGAVVVLGGIRREESRELFRRWCATVPDSAARRWAQTLVDGA</sequence>
<comment type="caution">
    <text evidence="1">The sequence shown here is derived from an EMBL/GenBank/DDBJ whole genome shotgun (WGS) entry which is preliminary data.</text>
</comment>
<evidence type="ECO:0000313" key="2">
    <source>
        <dbReference type="Proteomes" id="UP001589867"/>
    </source>
</evidence>
<proteinExistence type="predicted"/>